<evidence type="ECO:0000256" key="4">
    <source>
        <dbReference type="ARBA" id="ARBA00016202"/>
    </source>
</evidence>
<evidence type="ECO:0000256" key="9">
    <source>
        <dbReference type="ARBA" id="ARBA00023139"/>
    </source>
</evidence>
<keyword evidence="5" id="KW-0813">Transport</keyword>
<comment type="subcellular location">
    <subcellularLocation>
        <location evidence="1">Cell outer membrane</location>
        <topology evidence="1">Lipid-anchor</topology>
    </subcellularLocation>
</comment>
<dbReference type="RefSeq" id="WP_149612837.1">
    <property type="nucleotide sequence ID" value="NZ_VTUX01000010.1"/>
</dbReference>
<dbReference type="Proteomes" id="UP000323708">
    <property type="component" value="Unassembled WGS sequence"/>
</dbReference>
<dbReference type="CDD" id="cd16326">
    <property type="entry name" value="LolB"/>
    <property type="match status" value="1"/>
</dbReference>
<keyword evidence="6 13" id="KW-0732">Signal</keyword>
<comment type="caution">
    <text evidence="14">The sequence shown here is derived from an EMBL/GenBank/DDBJ whole genome shotgun (WGS) entry which is preliminary data.</text>
</comment>
<proteinExistence type="inferred from homology"/>
<comment type="similarity">
    <text evidence="2">Belongs to the LolB family.</text>
</comment>
<evidence type="ECO:0000256" key="6">
    <source>
        <dbReference type="ARBA" id="ARBA00022729"/>
    </source>
</evidence>
<keyword evidence="9" id="KW-0564">Palmitate</keyword>
<dbReference type="Pfam" id="PF03550">
    <property type="entry name" value="LolB"/>
    <property type="match status" value="1"/>
</dbReference>
<name>A0A5B0WN17_9GAMM</name>
<dbReference type="Gene3D" id="2.50.20.10">
    <property type="entry name" value="Lipoprotein localisation LolA/LolB/LppX"/>
    <property type="match status" value="1"/>
</dbReference>
<dbReference type="AlphaFoldDB" id="A0A5B0WN17"/>
<feature type="chain" id="PRO_5022973184" description="Outer-membrane lipoprotein LolB" evidence="13">
    <location>
        <begin position="23"/>
        <end position="202"/>
    </location>
</feature>
<keyword evidence="10" id="KW-0143">Chaperone</keyword>
<evidence type="ECO:0000256" key="2">
    <source>
        <dbReference type="ARBA" id="ARBA00009696"/>
    </source>
</evidence>
<keyword evidence="8" id="KW-0472">Membrane</keyword>
<keyword evidence="12 14" id="KW-0449">Lipoprotein</keyword>
<protein>
    <recommendedName>
        <fullName evidence="4">Outer-membrane lipoprotein LolB</fullName>
    </recommendedName>
</protein>
<keyword evidence="15" id="KW-1185">Reference proteome</keyword>
<comment type="subunit">
    <text evidence="3">Monomer.</text>
</comment>
<evidence type="ECO:0000256" key="13">
    <source>
        <dbReference type="SAM" id="SignalP"/>
    </source>
</evidence>
<dbReference type="InterPro" id="IPR029046">
    <property type="entry name" value="LolA/LolB/LppX"/>
</dbReference>
<dbReference type="GO" id="GO:0015031">
    <property type="term" value="P:protein transport"/>
    <property type="evidence" value="ECO:0007669"/>
    <property type="project" value="UniProtKB-KW"/>
</dbReference>
<feature type="signal peptide" evidence="13">
    <location>
        <begin position="1"/>
        <end position="22"/>
    </location>
</feature>
<dbReference type="PROSITE" id="PS51257">
    <property type="entry name" value="PROKAR_LIPOPROTEIN"/>
    <property type="match status" value="1"/>
</dbReference>
<keyword evidence="11" id="KW-0998">Cell outer membrane</keyword>
<organism evidence="14 15">
    <name type="scientific">Pseudohalioglobus sediminis</name>
    <dbReference type="NCBI Taxonomy" id="2606449"/>
    <lineage>
        <taxon>Bacteria</taxon>
        <taxon>Pseudomonadati</taxon>
        <taxon>Pseudomonadota</taxon>
        <taxon>Gammaproteobacteria</taxon>
        <taxon>Cellvibrionales</taxon>
        <taxon>Halieaceae</taxon>
        <taxon>Pseudohalioglobus</taxon>
    </lineage>
</organism>
<dbReference type="InterPro" id="IPR004565">
    <property type="entry name" value="OM_lipoprot_LolB"/>
</dbReference>
<evidence type="ECO:0000256" key="11">
    <source>
        <dbReference type="ARBA" id="ARBA00023237"/>
    </source>
</evidence>
<dbReference type="NCBIfam" id="TIGR00548">
    <property type="entry name" value="lolB"/>
    <property type="match status" value="1"/>
</dbReference>
<keyword evidence="7" id="KW-0653">Protein transport</keyword>
<dbReference type="GO" id="GO:0009279">
    <property type="term" value="C:cell outer membrane"/>
    <property type="evidence" value="ECO:0007669"/>
    <property type="project" value="UniProtKB-SubCell"/>
</dbReference>
<evidence type="ECO:0000256" key="5">
    <source>
        <dbReference type="ARBA" id="ARBA00022448"/>
    </source>
</evidence>
<dbReference type="SUPFAM" id="SSF89392">
    <property type="entry name" value="Prokaryotic lipoproteins and lipoprotein localization factors"/>
    <property type="match status" value="1"/>
</dbReference>
<reference evidence="14 15" key="1">
    <citation type="submission" date="2019-09" db="EMBL/GenBank/DDBJ databases">
        <authorList>
            <person name="Chen X.-Y."/>
        </authorList>
    </citation>
    <scope>NUCLEOTIDE SEQUENCE [LARGE SCALE GENOMIC DNA]</scope>
    <source>
        <strain evidence="14 15">NY5</strain>
    </source>
</reference>
<evidence type="ECO:0000256" key="10">
    <source>
        <dbReference type="ARBA" id="ARBA00023186"/>
    </source>
</evidence>
<evidence type="ECO:0000256" key="7">
    <source>
        <dbReference type="ARBA" id="ARBA00022927"/>
    </source>
</evidence>
<dbReference type="EMBL" id="VTUX01000010">
    <property type="protein sequence ID" value="KAA1188372.1"/>
    <property type="molecule type" value="Genomic_DNA"/>
</dbReference>
<evidence type="ECO:0000256" key="12">
    <source>
        <dbReference type="ARBA" id="ARBA00023288"/>
    </source>
</evidence>
<evidence type="ECO:0000256" key="8">
    <source>
        <dbReference type="ARBA" id="ARBA00023136"/>
    </source>
</evidence>
<accession>A0A5B0WN17</accession>
<gene>
    <name evidence="14" type="primary">lolB</name>
    <name evidence="14" type="ORF">F0M18_17885</name>
</gene>
<evidence type="ECO:0000256" key="3">
    <source>
        <dbReference type="ARBA" id="ARBA00011245"/>
    </source>
</evidence>
<sequence>MNSRFVAIVCCACLWLSGCAGLQKPAPDDLSWQQHREALQQLEHWTASGKVALRSPEQAESAGMVWQQRGGATSIRLSGPVGIGATTLDSDGEYLEIRQGDEYSRWRLDDALLPQSGRHWQLPLQALPYWIRGIPAPALPLQEVTLDANGRLPLSIQQLDWTVDYESFGEFEGHTLPTRLRVYREDTSARIILRQWRGFTSP</sequence>
<evidence type="ECO:0000313" key="15">
    <source>
        <dbReference type="Proteomes" id="UP000323708"/>
    </source>
</evidence>
<evidence type="ECO:0000256" key="1">
    <source>
        <dbReference type="ARBA" id="ARBA00004459"/>
    </source>
</evidence>
<evidence type="ECO:0000313" key="14">
    <source>
        <dbReference type="EMBL" id="KAA1188372.1"/>
    </source>
</evidence>